<dbReference type="EMBL" id="AJTX02000004">
    <property type="protein sequence ID" value="KKI99797.1"/>
    <property type="molecule type" value="Genomic_DNA"/>
</dbReference>
<dbReference type="Pfam" id="PF01774">
    <property type="entry name" value="UreD"/>
    <property type="match status" value="1"/>
</dbReference>
<keyword evidence="3" id="KW-0963">Cytoplasm</keyword>
<dbReference type="AlphaFoldDB" id="A0A0M2PXH1"/>
<evidence type="ECO:0000256" key="3">
    <source>
        <dbReference type="HAMAP-Rule" id="MF_01384"/>
    </source>
</evidence>
<gene>
    <name evidence="3" type="primary">ureD</name>
    <name evidence="5" type="ORF">PROH_08035</name>
</gene>
<dbReference type="GO" id="GO:0016151">
    <property type="term" value="F:nickel cation binding"/>
    <property type="evidence" value="ECO:0007669"/>
    <property type="project" value="UniProtKB-UniRule"/>
</dbReference>
<feature type="region of interest" description="Disordered" evidence="4">
    <location>
        <begin position="109"/>
        <end position="132"/>
    </location>
</feature>
<accession>A0A0M2PXH1</accession>
<evidence type="ECO:0000256" key="4">
    <source>
        <dbReference type="SAM" id="MobiDB-lite"/>
    </source>
</evidence>
<dbReference type="PANTHER" id="PTHR33643:SF1">
    <property type="entry name" value="UREASE ACCESSORY PROTEIN D"/>
    <property type="match status" value="1"/>
</dbReference>
<evidence type="ECO:0000313" key="6">
    <source>
        <dbReference type="Proteomes" id="UP000034681"/>
    </source>
</evidence>
<evidence type="ECO:0000256" key="2">
    <source>
        <dbReference type="ARBA" id="ARBA00023186"/>
    </source>
</evidence>
<keyword evidence="3" id="KW-0996">Nickel insertion</keyword>
<comment type="function">
    <text evidence="3">Required for maturation of urease via the functional incorporation of the urease nickel metallocenter.</text>
</comment>
<dbReference type="Proteomes" id="UP000034681">
    <property type="component" value="Unassembled WGS sequence"/>
</dbReference>
<proteinExistence type="inferred from homology"/>
<comment type="subunit">
    <text evidence="3">UreD, UreF and UreG form a complex that acts as a GTP-hydrolysis-dependent molecular chaperone, activating the urease apoprotein by helping to assemble the nickel containing metallocenter of UreC. The UreE protein probably delivers the nickel.</text>
</comment>
<dbReference type="STRING" id="317619.GCA_000332315_00351"/>
<dbReference type="RefSeq" id="WP_017711031.1">
    <property type="nucleotide sequence ID" value="NZ_KB235933.1"/>
</dbReference>
<comment type="similarity">
    <text evidence="1 3">Belongs to the UreD family.</text>
</comment>
<dbReference type="InterPro" id="IPR002669">
    <property type="entry name" value="UreD"/>
</dbReference>
<dbReference type="PANTHER" id="PTHR33643">
    <property type="entry name" value="UREASE ACCESSORY PROTEIN D"/>
    <property type="match status" value="1"/>
</dbReference>
<keyword evidence="6" id="KW-1185">Reference proteome</keyword>
<comment type="subcellular location">
    <subcellularLocation>
        <location evidence="3">Cytoplasm</location>
    </subcellularLocation>
</comment>
<comment type="caution">
    <text evidence="5">The sequence shown here is derived from an EMBL/GenBank/DDBJ whole genome shotgun (WGS) entry which is preliminary data.</text>
</comment>
<dbReference type="OrthoDB" id="9798842at2"/>
<dbReference type="GO" id="GO:0005737">
    <property type="term" value="C:cytoplasm"/>
    <property type="evidence" value="ECO:0007669"/>
    <property type="project" value="UniProtKB-SubCell"/>
</dbReference>
<sequence>MTLGLSLSVKGGRLSPVAASLSQDPWHGHLGLQFYQRQGQTKQRVTRIQAPLRVQRPFYPEGSHRCHSVLLHTAGGLVGGDRLTIEATFAPQTEGLLTTAAATKVYGLGMGQHPPGQPIRNPDLGDPTPQTQLPSDQTVQITVAAAAHGEWLPQETILFRHAQYRQRLRVDLDPGSTWLGWDLTRLGRSARGEDFGAGDWRSQTEVWQGDRPLWIDPQWLPGRDKVWHSPQGLAAQPVVATLAWLGQAVTPETVALARQLWHDRPASDPALRPGSLAQVGVTRLQVGLLCRYRGSSTTEARRWFMAVWGLVRSLRGADAPIAPRVWTP</sequence>
<dbReference type="HAMAP" id="MF_01384">
    <property type="entry name" value="UreD"/>
    <property type="match status" value="1"/>
</dbReference>
<protein>
    <recommendedName>
        <fullName evidence="3">Urease accessory protein UreD</fullName>
    </recommendedName>
</protein>
<name>A0A0M2PXH1_PROHO</name>
<keyword evidence="2 3" id="KW-0143">Chaperone</keyword>
<dbReference type="eggNOG" id="COG0829">
    <property type="taxonomic scope" value="Bacteria"/>
</dbReference>
<reference evidence="5" key="1">
    <citation type="submission" date="2012-04" db="EMBL/GenBank/DDBJ databases">
        <authorList>
            <person name="Borisov I.G."/>
            <person name="Ivanikova N.V."/>
            <person name="Pinevich A.V."/>
        </authorList>
    </citation>
    <scope>NUCLEOTIDE SEQUENCE [LARGE SCALE GENOMIC DNA]</scope>
    <source>
        <strain evidence="5">CALU 1027</strain>
    </source>
</reference>
<organism evidence="5 6">
    <name type="scientific">Prochlorothrix hollandica PCC 9006 = CALU 1027</name>
    <dbReference type="NCBI Taxonomy" id="317619"/>
    <lineage>
        <taxon>Bacteria</taxon>
        <taxon>Bacillati</taxon>
        <taxon>Cyanobacteriota</taxon>
        <taxon>Cyanophyceae</taxon>
        <taxon>Prochlorotrichales</taxon>
        <taxon>Prochlorotrichaceae</taxon>
        <taxon>Prochlorothrix</taxon>
    </lineage>
</organism>
<evidence type="ECO:0000256" key="1">
    <source>
        <dbReference type="ARBA" id="ARBA00007177"/>
    </source>
</evidence>
<evidence type="ECO:0000313" key="5">
    <source>
        <dbReference type="EMBL" id="KKI99797.1"/>
    </source>
</evidence>